<accession>A0ABV1M670</accession>
<feature type="transmembrane region" description="Helical" evidence="1">
    <location>
        <begin position="6"/>
        <end position="26"/>
    </location>
</feature>
<name>A0ABV1M670_9NEIS</name>
<keyword evidence="1" id="KW-0812">Transmembrane</keyword>
<sequence>METSVIVLLLVAFVAANLPFVSNRVAGIKQVAKKHFGWHLAELVTLFLLLGLLARLLEGRLAPVHAQNWQFYVTTMALFLVFAFPGFVARYFWKRRSN</sequence>
<reference evidence="2" key="1">
    <citation type="submission" date="2024-06" db="EMBL/GenBank/DDBJ databases">
        <title>Genome sequence of Vogesella sp. MAHUQ-64.</title>
        <authorList>
            <person name="Huq M.A."/>
        </authorList>
    </citation>
    <scope>NUCLEOTIDE SEQUENCE</scope>
    <source>
        <strain evidence="2">MAHUQ-64</strain>
    </source>
</reference>
<feature type="transmembrane region" description="Helical" evidence="1">
    <location>
        <begin position="69"/>
        <end position="93"/>
    </location>
</feature>
<keyword evidence="1" id="KW-1133">Transmembrane helix</keyword>
<protein>
    <submittedName>
        <fullName evidence="2">DUF2818 family protein</fullName>
    </submittedName>
</protein>
<organism evidence="2 3">
    <name type="scientific">Vogesella oryzagri</name>
    <dbReference type="NCBI Taxonomy" id="3160864"/>
    <lineage>
        <taxon>Bacteria</taxon>
        <taxon>Pseudomonadati</taxon>
        <taxon>Pseudomonadota</taxon>
        <taxon>Betaproteobacteria</taxon>
        <taxon>Neisseriales</taxon>
        <taxon>Chromobacteriaceae</taxon>
        <taxon>Vogesella</taxon>
    </lineage>
</organism>
<evidence type="ECO:0000313" key="3">
    <source>
        <dbReference type="Proteomes" id="UP001433638"/>
    </source>
</evidence>
<dbReference type="EMBL" id="JBEFLD010000006">
    <property type="protein sequence ID" value="MEQ6291516.1"/>
    <property type="molecule type" value="Genomic_DNA"/>
</dbReference>
<feature type="transmembrane region" description="Helical" evidence="1">
    <location>
        <begin position="38"/>
        <end position="57"/>
    </location>
</feature>
<dbReference type="PIRSF" id="PIRSF019883">
    <property type="entry name" value="UCP019883"/>
    <property type="match status" value="1"/>
</dbReference>
<comment type="caution">
    <text evidence="2">The sequence shown here is derived from an EMBL/GenBank/DDBJ whole genome shotgun (WGS) entry which is preliminary data.</text>
</comment>
<gene>
    <name evidence="2" type="ORF">ABNW52_12935</name>
</gene>
<proteinExistence type="predicted"/>
<keyword evidence="3" id="KW-1185">Reference proteome</keyword>
<evidence type="ECO:0000313" key="2">
    <source>
        <dbReference type="EMBL" id="MEQ6291516.1"/>
    </source>
</evidence>
<keyword evidence="1" id="KW-0472">Membrane</keyword>
<dbReference type="Pfam" id="PF10993">
    <property type="entry name" value="DUF2818"/>
    <property type="match status" value="1"/>
</dbReference>
<dbReference type="RefSeq" id="WP_349588483.1">
    <property type="nucleotide sequence ID" value="NZ_JBEFLD010000006.1"/>
</dbReference>
<dbReference type="Proteomes" id="UP001433638">
    <property type="component" value="Unassembled WGS sequence"/>
</dbReference>
<dbReference type="InterPro" id="IPR016768">
    <property type="entry name" value="UCP019883"/>
</dbReference>
<evidence type="ECO:0000256" key="1">
    <source>
        <dbReference type="SAM" id="Phobius"/>
    </source>
</evidence>